<dbReference type="EC" id="3.6.3.-" evidence="8"/>
<dbReference type="GO" id="GO:0016787">
    <property type="term" value="F:hydrolase activity"/>
    <property type="evidence" value="ECO:0007669"/>
    <property type="project" value="UniProtKB-KW"/>
</dbReference>
<evidence type="ECO:0000259" key="7">
    <source>
        <dbReference type="Pfam" id="PF00122"/>
    </source>
</evidence>
<feature type="transmembrane region" description="Helical" evidence="6">
    <location>
        <begin position="257"/>
        <end position="281"/>
    </location>
</feature>
<organism evidence="8 9">
    <name type="scientific">Clostridium moniliforme</name>
    <dbReference type="NCBI Taxonomy" id="39489"/>
    <lineage>
        <taxon>Bacteria</taxon>
        <taxon>Bacillati</taxon>
        <taxon>Bacillota</taxon>
        <taxon>Clostridia</taxon>
        <taxon>Eubacteriales</taxon>
        <taxon>Clostridiaceae</taxon>
        <taxon>Clostridium</taxon>
    </lineage>
</organism>
<dbReference type="InterPro" id="IPR044492">
    <property type="entry name" value="P_typ_ATPase_HD_dom"/>
</dbReference>
<dbReference type="InterPro" id="IPR023298">
    <property type="entry name" value="ATPase_P-typ_TM_dom_sf"/>
</dbReference>
<dbReference type="SUPFAM" id="SSF81660">
    <property type="entry name" value="Metal cation-transporting ATPase, ATP-binding domain N"/>
    <property type="match status" value="1"/>
</dbReference>
<gene>
    <name evidence="8" type="ORF">J2Z53_002201</name>
</gene>
<dbReference type="InterPro" id="IPR036412">
    <property type="entry name" value="HAD-like_sf"/>
</dbReference>
<dbReference type="InterPro" id="IPR001757">
    <property type="entry name" value="P_typ_ATPase"/>
</dbReference>
<dbReference type="PANTHER" id="PTHR42861">
    <property type="entry name" value="CALCIUM-TRANSPORTING ATPASE"/>
    <property type="match status" value="1"/>
</dbReference>
<dbReference type="PRINTS" id="PR00120">
    <property type="entry name" value="HATPASE"/>
</dbReference>
<feature type="transmembrane region" description="Helical" evidence="6">
    <location>
        <begin position="761"/>
        <end position="782"/>
    </location>
</feature>
<evidence type="ECO:0000256" key="3">
    <source>
        <dbReference type="ARBA" id="ARBA00022967"/>
    </source>
</evidence>
<dbReference type="InterPro" id="IPR018303">
    <property type="entry name" value="ATPase_P-typ_P_site"/>
</dbReference>
<feature type="domain" description="P-type ATPase A" evidence="7">
    <location>
        <begin position="107"/>
        <end position="204"/>
    </location>
</feature>
<keyword evidence="2 6" id="KW-0812">Transmembrane</keyword>
<keyword evidence="5 6" id="KW-0472">Membrane</keyword>
<dbReference type="Proteomes" id="UP000783390">
    <property type="component" value="Unassembled WGS sequence"/>
</dbReference>
<evidence type="ECO:0000256" key="2">
    <source>
        <dbReference type="ARBA" id="ARBA00022692"/>
    </source>
</evidence>
<accession>A0ABS4F2Y4</accession>
<dbReference type="PRINTS" id="PR00119">
    <property type="entry name" value="CATATPASE"/>
</dbReference>
<dbReference type="RefSeq" id="WP_209797511.1">
    <property type="nucleotide sequence ID" value="NZ_JAGGJZ010000008.1"/>
</dbReference>
<dbReference type="SUPFAM" id="SSF56784">
    <property type="entry name" value="HAD-like"/>
    <property type="match status" value="1"/>
</dbReference>
<dbReference type="CDD" id="cd02609">
    <property type="entry name" value="P-type_ATPase"/>
    <property type="match status" value="1"/>
</dbReference>
<dbReference type="InterPro" id="IPR059000">
    <property type="entry name" value="ATPase_P-type_domA"/>
</dbReference>
<dbReference type="Gene3D" id="3.40.1110.10">
    <property type="entry name" value="Calcium-transporting ATPase, cytoplasmic domain N"/>
    <property type="match status" value="1"/>
</dbReference>
<name>A0ABS4F2Y4_9CLOT</name>
<keyword evidence="3" id="KW-1278">Translocase</keyword>
<reference evidence="8 9" key="1">
    <citation type="submission" date="2021-03" db="EMBL/GenBank/DDBJ databases">
        <title>Genomic Encyclopedia of Type Strains, Phase IV (KMG-IV): sequencing the most valuable type-strain genomes for metagenomic binning, comparative biology and taxonomic classification.</title>
        <authorList>
            <person name="Goeker M."/>
        </authorList>
    </citation>
    <scope>NUCLEOTIDE SEQUENCE [LARGE SCALE GENOMIC DNA]</scope>
    <source>
        <strain evidence="8 9">DSM 3984</strain>
    </source>
</reference>
<keyword evidence="8" id="KW-0378">Hydrolase</keyword>
<dbReference type="NCBIfam" id="TIGR01494">
    <property type="entry name" value="ATPase_P-type"/>
    <property type="match status" value="2"/>
</dbReference>
<evidence type="ECO:0000256" key="5">
    <source>
        <dbReference type="ARBA" id="ARBA00023136"/>
    </source>
</evidence>
<sequence>MECREDQDRIIINKIIGLTEEQVKERVLLGEVNKIPKAPSKTFLQILRSNFFTMFNALNLVLAVAVIIAGSPKNAIFAGVIIVNSLIGVIQEVKAKNIIEKLSVISEANCNVVRNRVLKKIGIEEIVKDDIIYIKSGDQILADGVLSEGNEIEIDESMLTGEADPIHKKNNDSLLSGSFVVAGEGYMRVTKVGANTYSSRLADEARKFKITNSELQNSLNKILKVLLILIVPIGIILATTQLKFIKASWQDAVIGTVSGIIGMVPEGLVLLTSATFIVAIIKLSKYDTLVQELSATEVLARVDVLCLDKTGTITEGALKLIDVVNLSSYENSEIDAVLASIAHNLPSKNPTQQAVLDRYKEDSNLEIIEKVPFSSKRKWGGIVTKDKGTWIFGAPEIVMGNKYLEIKCKVEEEARKGRRVLILAKSKLNSLRGEKLKEIEKVALVLIEDIIRKDAPKTLKFFKDEGVSVKVISGDNPVTVSAVAKRAGVLGAENYIDARELPEEMEELRKEVEKYSVFGRVTPHQKKALVIALQENDHTVAMTGDGVNDVLALKEADCGIAMANGSDAAKAVSQLVLMKSNFSALPKVVAEGRQQINNLERVAQLFLTKTTYSIILAVVFSILLLPFPIQPIQLSLIGSCAIGIPALFLAMLPNSERVKKGFLGRILTASIPNGVLIAIFVSATFVISNNYGTSLETSRTLSVLMLAGVSMVILFKVALPITPFKIGLVILMMLIVSLGFITPIGRLIFTLTKLSPMQWLLSAGAIALSVPILATLVSVIRIKKNVEQ</sequence>
<evidence type="ECO:0000256" key="1">
    <source>
        <dbReference type="ARBA" id="ARBA00004141"/>
    </source>
</evidence>
<proteinExistence type="predicted"/>
<protein>
    <submittedName>
        <fullName evidence="8">Cation-transporting ATPase E</fullName>
        <ecNumber evidence="8">3.6.3.-</ecNumber>
    </submittedName>
</protein>
<evidence type="ECO:0000256" key="6">
    <source>
        <dbReference type="SAM" id="Phobius"/>
    </source>
</evidence>
<dbReference type="InterPro" id="IPR023214">
    <property type="entry name" value="HAD_sf"/>
</dbReference>
<dbReference type="Pfam" id="PF00702">
    <property type="entry name" value="Hydrolase"/>
    <property type="match status" value="1"/>
</dbReference>
<dbReference type="PROSITE" id="PS00154">
    <property type="entry name" value="ATPASE_E1_E2"/>
    <property type="match status" value="1"/>
</dbReference>
<comment type="caution">
    <text evidence="8">The sequence shown here is derived from an EMBL/GenBank/DDBJ whole genome shotgun (WGS) entry which is preliminary data.</text>
</comment>
<dbReference type="SUPFAM" id="SSF81653">
    <property type="entry name" value="Calcium ATPase, transduction domain A"/>
    <property type="match status" value="1"/>
</dbReference>
<dbReference type="Gene3D" id="3.40.50.1000">
    <property type="entry name" value="HAD superfamily/HAD-like"/>
    <property type="match status" value="1"/>
</dbReference>
<feature type="transmembrane region" description="Helical" evidence="6">
    <location>
        <begin position="611"/>
        <end position="629"/>
    </location>
</feature>
<dbReference type="Pfam" id="PF00122">
    <property type="entry name" value="E1-E2_ATPase"/>
    <property type="match status" value="1"/>
</dbReference>
<dbReference type="InterPro" id="IPR023299">
    <property type="entry name" value="ATPase_P-typ_cyto_dom_N"/>
</dbReference>
<dbReference type="EMBL" id="JAGGJZ010000008">
    <property type="protein sequence ID" value="MBP1890596.1"/>
    <property type="molecule type" value="Genomic_DNA"/>
</dbReference>
<feature type="transmembrane region" description="Helical" evidence="6">
    <location>
        <begin position="51"/>
        <end position="69"/>
    </location>
</feature>
<dbReference type="InterPro" id="IPR008250">
    <property type="entry name" value="ATPase_P-typ_transduc_dom_A_sf"/>
</dbReference>
<dbReference type="SFLD" id="SFLDG00002">
    <property type="entry name" value="C1.7:_P-type_atpase_like"/>
    <property type="match status" value="1"/>
</dbReference>
<feature type="transmembrane region" description="Helical" evidence="6">
    <location>
        <begin position="726"/>
        <end position="749"/>
    </location>
</feature>
<dbReference type="SFLD" id="SFLDF00027">
    <property type="entry name" value="p-type_atpase"/>
    <property type="match status" value="1"/>
</dbReference>
<evidence type="ECO:0000256" key="4">
    <source>
        <dbReference type="ARBA" id="ARBA00022989"/>
    </source>
</evidence>
<feature type="transmembrane region" description="Helical" evidence="6">
    <location>
        <begin position="666"/>
        <end position="688"/>
    </location>
</feature>
<dbReference type="SUPFAM" id="SSF81665">
    <property type="entry name" value="Calcium ATPase, transmembrane domain M"/>
    <property type="match status" value="1"/>
</dbReference>
<feature type="transmembrane region" description="Helical" evidence="6">
    <location>
        <begin position="700"/>
        <end position="719"/>
    </location>
</feature>
<feature type="transmembrane region" description="Helical" evidence="6">
    <location>
        <begin position="75"/>
        <end position="93"/>
    </location>
</feature>
<feature type="transmembrane region" description="Helical" evidence="6">
    <location>
        <begin position="225"/>
        <end position="245"/>
    </location>
</feature>
<dbReference type="Gene3D" id="2.70.150.10">
    <property type="entry name" value="Calcium-transporting ATPase, cytoplasmic transduction domain A"/>
    <property type="match status" value="1"/>
</dbReference>
<keyword evidence="9" id="KW-1185">Reference proteome</keyword>
<keyword evidence="4 6" id="KW-1133">Transmembrane helix</keyword>
<evidence type="ECO:0000313" key="8">
    <source>
        <dbReference type="EMBL" id="MBP1890596.1"/>
    </source>
</evidence>
<feature type="transmembrane region" description="Helical" evidence="6">
    <location>
        <begin position="635"/>
        <end position="654"/>
    </location>
</feature>
<comment type="subcellular location">
    <subcellularLocation>
        <location evidence="1">Membrane</location>
        <topology evidence="1">Multi-pass membrane protein</topology>
    </subcellularLocation>
</comment>
<dbReference type="Gene3D" id="1.20.1110.10">
    <property type="entry name" value="Calcium-transporting ATPase, transmembrane domain"/>
    <property type="match status" value="1"/>
</dbReference>
<dbReference type="SFLD" id="SFLDS00003">
    <property type="entry name" value="Haloacid_Dehalogenase"/>
    <property type="match status" value="1"/>
</dbReference>
<evidence type="ECO:0000313" key="9">
    <source>
        <dbReference type="Proteomes" id="UP000783390"/>
    </source>
</evidence>